<dbReference type="GO" id="GO:0016747">
    <property type="term" value="F:acyltransferase activity, transferring groups other than amino-acyl groups"/>
    <property type="evidence" value="ECO:0007669"/>
    <property type="project" value="InterPro"/>
</dbReference>
<dbReference type="Proteomes" id="UP000018851">
    <property type="component" value="Chromosome"/>
</dbReference>
<evidence type="ECO:0000313" key="2">
    <source>
        <dbReference type="EMBL" id="AHE54288.1"/>
    </source>
</evidence>
<dbReference type="STRING" id="1123269.NX02_12950"/>
<dbReference type="RefSeq" id="WP_025292493.1">
    <property type="nucleotide sequence ID" value="NZ_CP006644.1"/>
</dbReference>
<dbReference type="PROSITE" id="PS51186">
    <property type="entry name" value="GNAT"/>
    <property type="match status" value="1"/>
</dbReference>
<name>W0ADA3_9SPHN</name>
<organism evidence="2 3">
    <name type="scientific">Sphingomonas sanxanigenens DSM 19645 = NX02</name>
    <dbReference type="NCBI Taxonomy" id="1123269"/>
    <lineage>
        <taxon>Bacteria</taxon>
        <taxon>Pseudomonadati</taxon>
        <taxon>Pseudomonadota</taxon>
        <taxon>Alphaproteobacteria</taxon>
        <taxon>Sphingomonadales</taxon>
        <taxon>Sphingomonadaceae</taxon>
        <taxon>Sphingomonas</taxon>
    </lineage>
</organism>
<dbReference type="SUPFAM" id="SSF55729">
    <property type="entry name" value="Acyl-CoA N-acyltransferases (Nat)"/>
    <property type="match status" value="1"/>
</dbReference>
<reference evidence="2 3" key="1">
    <citation type="submission" date="2013-07" db="EMBL/GenBank/DDBJ databases">
        <title>Completed genome of Sphingomonas sanxanigenens NX02.</title>
        <authorList>
            <person name="Ma T."/>
            <person name="Huang H."/>
            <person name="Wu M."/>
            <person name="Li X."/>
            <person name="Li G."/>
        </authorList>
    </citation>
    <scope>NUCLEOTIDE SEQUENCE [LARGE SCALE GENOMIC DNA]</scope>
    <source>
        <strain evidence="2 3">NX02</strain>
    </source>
</reference>
<dbReference type="InterPro" id="IPR016181">
    <property type="entry name" value="Acyl_CoA_acyltransferase"/>
</dbReference>
<dbReference type="EMBL" id="CP006644">
    <property type="protein sequence ID" value="AHE54288.1"/>
    <property type="molecule type" value="Genomic_DNA"/>
</dbReference>
<dbReference type="Pfam" id="PF00583">
    <property type="entry name" value="Acetyltransf_1"/>
    <property type="match status" value="1"/>
</dbReference>
<dbReference type="Gene3D" id="3.40.630.30">
    <property type="match status" value="1"/>
</dbReference>
<evidence type="ECO:0000259" key="1">
    <source>
        <dbReference type="PROSITE" id="PS51186"/>
    </source>
</evidence>
<gene>
    <name evidence="2" type="ORF">NX02_12950</name>
</gene>
<dbReference type="KEGG" id="ssan:NX02_12950"/>
<accession>W0ADA3</accession>
<sequence length="410" mass="46028">MKHAVGHFSDETTGALAFSPDFYRLTDRGAENAPAIERPSERDITDALAHVRQSMAIASPETVAAVRSRNPDLFRLMRRGETVADWPFIAFLPLNEAGAAALVTGQFDGATPQPEWIATPAEAPAAIYIWLVFAPSRMVDGLRLLKVLETIGRGCPVFSRPISEVSAKIQRNAGFMAARDFYPDAPDWAIVLHARETPAAEAKRKRPELSVRVVRTMEDMMRVFAVRSATYMAEQFATFEEEFDGNDFCATHLIGTVNGDAAGCARIRYFGDFAKLERMAVRVEYRNTRLMFELARMCIQHCREKGFRKLYAHAREDLVPLWRRFGARLLEDRPPFSFSDVEFREMHMDIEPTDGAIRFGADPLVTIRPEGAWDRPGVLDGSAGLQSMLDRRGHIRTGIKTMGEMRVRAA</sequence>
<evidence type="ECO:0000313" key="3">
    <source>
        <dbReference type="Proteomes" id="UP000018851"/>
    </source>
</evidence>
<protein>
    <recommendedName>
        <fullName evidence="1">N-acetyltransferase domain-containing protein</fullName>
    </recommendedName>
</protein>
<dbReference type="eggNOG" id="COG2153">
    <property type="taxonomic scope" value="Bacteria"/>
</dbReference>
<dbReference type="PATRIC" id="fig|1123269.5.peg.2519"/>
<keyword evidence="3" id="KW-1185">Reference proteome</keyword>
<feature type="domain" description="N-acetyltransferase" evidence="1">
    <location>
        <begin position="209"/>
        <end position="351"/>
    </location>
</feature>
<dbReference type="CDD" id="cd04301">
    <property type="entry name" value="NAT_SF"/>
    <property type="match status" value="1"/>
</dbReference>
<dbReference type="InterPro" id="IPR000182">
    <property type="entry name" value="GNAT_dom"/>
</dbReference>
<dbReference type="AlphaFoldDB" id="W0ADA3"/>
<proteinExistence type="predicted"/>
<dbReference type="HOGENOM" id="CLU_729146_0_0_5"/>